<dbReference type="STRING" id="1714264.BTO30_04285"/>
<dbReference type="PANTHER" id="PTHR43539">
    <property type="entry name" value="FLAVIN-BINDING MONOOXYGENASE-LIKE PROTEIN (AFU_ORTHOLOGUE AFUA_4G09220)"/>
    <property type="match status" value="1"/>
</dbReference>
<dbReference type="RefSeq" id="WP_075397488.1">
    <property type="nucleotide sequence ID" value="NZ_MSDU01000008.1"/>
</dbReference>
<dbReference type="GO" id="GO:0050661">
    <property type="term" value="F:NADP binding"/>
    <property type="evidence" value="ECO:0007669"/>
    <property type="project" value="InterPro"/>
</dbReference>
<dbReference type="AlphaFoldDB" id="A0A1Q8Q776"/>
<keyword evidence="3" id="KW-1185">Reference proteome</keyword>
<dbReference type="Pfam" id="PF13738">
    <property type="entry name" value="Pyr_redox_3"/>
    <property type="match status" value="1"/>
</dbReference>
<comment type="caution">
    <text evidence="2">The sequence shown here is derived from an EMBL/GenBank/DDBJ whole genome shotgun (WGS) entry which is preliminary data.</text>
</comment>
<reference evidence="2 3" key="1">
    <citation type="submission" date="2016-12" db="EMBL/GenBank/DDBJ databases">
        <title>Domibacillus antri genome sequencing.</title>
        <authorList>
            <person name="Verma A."/>
            <person name="Krishnamurthi S."/>
        </authorList>
    </citation>
    <scope>NUCLEOTIDE SEQUENCE [LARGE SCALE GENOMIC DNA]</scope>
    <source>
        <strain evidence="2 3">XD80</strain>
    </source>
</reference>
<dbReference type="InterPro" id="IPR000960">
    <property type="entry name" value="Flavin_mOase"/>
</dbReference>
<dbReference type="Proteomes" id="UP000185568">
    <property type="component" value="Unassembled WGS sequence"/>
</dbReference>
<dbReference type="PRINTS" id="PR00368">
    <property type="entry name" value="FADPNR"/>
</dbReference>
<dbReference type="GO" id="GO:0004497">
    <property type="term" value="F:monooxygenase activity"/>
    <property type="evidence" value="ECO:0007669"/>
    <property type="project" value="TreeGrafter"/>
</dbReference>
<dbReference type="PANTHER" id="PTHR43539:SF78">
    <property type="entry name" value="FLAVIN-CONTAINING MONOOXYGENASE"/>
    <property type="match status" value="1"/>
</dbReference>
<gene>
    <name evidence="2" type="ORF">BTO30_04285</name>
</gene>
<evidence type="ECO:0000313" key="2">
    <source>
        <dbReference type="EMBL" id="OLN23198.1"/>
    </source>
</evidence>
<dbReference type="InterPro" id="IPR036188">
    <property type="entry name" value="FAD/NAD-bd_sf"/>
</dbReference>
<dbReference type="SUPFAM" id="SSF51905">
    <property type="entry name" value="FAD/NAD(P)-binding domain"/>
    <property type="match status" value="2"/>
</dbReference>
<name>A0A1Q8Q776_9BACI</name>
<dbReference type="PIRSF" id="PIRSF000332">
    <property type="entry name" value="FMO"/>
    <property type="match status" value="1"/>
</dbReference>
<dbReference type="GO" id="GO:0050660">
    <property type="term" value="F:flavin adenine dinucleotide binding"/>
    <property type="evidence" value="ECO:0007669"/>
    <property type="project" value="InterPro"/>
</dbReference>
<sequence length="349" mass="39217">MYQTVIIGAGQAGLAMGHYLKQFNQSFIILDKNHEIGDEWRKRYDSLVLFTPRMYSSLPGLPLEGDPHNFPAKDEIAQYLKLYAVAFQLPVQLQTEVTRVWKEHNRFHVQTNDQEYEAENVVIASGPFQTPNIPGFARYLSPHILQLHSSQYKNPADLVEGNVLVVGGGNSGAQIAVELSNERETYLSVSQKMTFFPMKIGNKSIFWWFDKAGIYKAPRDSWIGKKIQAGGDPIFGTELKDALASGAVIQKSRAVDGESTMIRFQDHSALEVQNIIWSTGFTADYSWLEVKGALNDERRPVHQRGVTQIEGLYFLGLPWQYRRGSALLQGVGHDAKYIAEHIQKSGGTL</sequence>
<evidence type="ECO:0000256" key="1">
    <source>
        <dbReference type="ARBA" id="ARBA00023002"/>
    </source>
</evidence>
<protein>
    <submittedName>
        <fullName evidence="2">Oxidoreductase</fullName>
    </submittedName>
</protein>
<organism evidence="2 3">
    <name type="scientific">Domibacillus antri</name>
    <dbReference type="NCBI Taxonomy" id="1714264"/>
    <lineage>
        <taxon>Bacteria</taxon>
        <taxon>Bacillati</taxon>
        <taxon>Bacillota</taxon>
        <taxon>Bacilli</taxon>
        <taxon>Bacillales</taxon>
        <taxon>Bacillaceae</taxon>
        <taxon>Domibacillus</taxon>
    </lineage>
</organism>
<keyword evidence="1" id="KW-0560">Oxidoreductase</keyword>
<dbReference type="PRINTS" id="PR00469">
    <property type="entry name" value="PNDRDTASEII"/>
</dbReference>
<evidence type="ECO:0000313" key="3">
    <source>
        <dbReference type="Proteomes" id="UP000185568"/>
    </source>
</evidence>
<dbReference type="InterPro" id="IPR050982">
    <property type="entry name" value="Auxin_biosynth/cation_transpt"/>
</dbReference>
<proteinExistence type="predicted"/>
<accession>A0A1Q8Q776</accession>
<dbReference type="Gene3D" id="3.50.50.60">
    <property type="entry name" value="FAD/NAD(P)-binding domain"/>
    <property type="match status" value="1"/>
</dbReference>
<dbReference type="OrthoDB" id="9778740at2"/>
<dbReference type="EMBL" id="MSDU01000008">
    <property type="protein sequence ID" value="OLN23198.1"/>
    <property type="molecule type" value="Genomic_DNA"/>
</dbReference>